<accession>A0ABY3SR68</accession>
<organism evidence="1 2">
    <name type="scientific">Paenibacillus hexagrammi</name>
    <dbReference type="NCBI Taxonomy" id="2908839"/>
    <lineage>
        <taxon>Bacteria</taxon>
        <taxon>Bacillati</taxon>
        <taxon>Bacillota</taxon>
        <taxon>Bacilli</taxon>
        <taxon>Bacillales</taxon>
        <taxon>Paenibacillaceae</taxon>
        <taxon>Paenibacillus</taxon>
    </lineage>
</organism>
<name>A0ABY3SR68_9BACL</name>
<sequence>MKKDFTLLTVGKVFDACKLPDIEGQTGAIFAPVEGIGYMLILFMPNMTRLESELISSGKIQFRVLKETSSFMLALARFGNSDLIYEIGIDPNQYEEKELMKLCIDNNMMAVVGLDSVDNTIKAMRYGNMPNGLRQKFIAAWTNARAQEGFGEKYRRWIADLWGRYDTFRMWDIATYVGRLGE</sequence>
<keyword evidence="1" id="KW-0614">Plasmid</keyword>
<evidence type="ECO:0000313" key="1">
    <source>
        <dbReference type="EMBL" id="UJF36562.1"/>
    </source>
</evidence>
<geneLocation type="plasmid" evidence="1 2">
    <name>pYPD9-1</name>
</geneLocation>
<proteinExistence type="predicted"/>
<protein>
    <submittedName>
        <fullName evidence="1">Uncharacterized protein</fullName>
    </submittedName>
</protein>
<dbReference type="Proteomes" id="UP001649230">
    <property type="component" value="Plasmid pYPD9-1"/>
</dbReference>
<gene>
    <name evidence="1" type="ORF">L0M14_30710</name>
</gene>
<reference evidence="1 2" key="1">
    <citation type="journal article" date="2024" name="Int. J. Syst. Evol. Microbiol.">
        <title>Paenibacillus hexagrammi sp. nov., a novel bacterium isolated from the gut content of Hexagrammos agrammus.</title>
        <authorList>
            <person name="Jung H.K."/>
            <person name="Kim D.G."/>
            <person name="Zin H."/>
            <person name="Park J."/>
            <person name="Jung H."/>
            <person name="Kim Y.O."/>
            <person name="Kong H.J."/>
            <person name="Kim J.W."/>
            <person name="Kim Y.S."/>
        </authorList>
    </citation>
    <scope>NUCLEOTIDE SEQUENCE [LARGE SCALE GENOMIC DNA]</scope>
    <source>
        <strain evidence="1 2">YPD9-1</strain>
    </source>
</reference>
<dbReference type="EMBL" id="CP090979">
    <property type="protein sequence ID" value="UJF36562.1"/>
    <property type="molecule type" value="Genomic_DNA"/>
</dbReference>
<keyword evidence="2" id="KW-1185">Reference proteome</keyword>
<dbReference type="RefSeq" id="WP_235123112.1">
    <property type="nucleotide sequence ID" value="NZ_CP090979.1"/>
</dbReference>
<evidence type="ECO:0000313" key="2">
    <source>
        <dbReference type="Proteomes" id="UP001649230"/>
    </source>
</evidence>